<dbReference type="EnsemblProtists" id="HpaT804899">
    <property type="protein sequence ID" value="HpaP804899"/>
    <property type="gene ID" value="HpaG804899"/>
</dbReference>
<dbReference type="HOGENOM" id="CLU_2927511_0_0_1"/>
<keyword evidence="2" id="KW-1185">Reference proteome</keyword>
<sequence length="61" mass="6243">MSRDASPRATAAGWVAEAADELSSAASGDPVSPAAVERSLTAAFSAALVAHRMELLTMRRG</sequence>
<proteinExistence type="predicted"/>
<dbReference type="EMBL" id="JH598187">
    <property type="status" value="NOT_ANNOTATED_CDS"/>
    <property type="molecule type" value="Genomic_DNA"/>
</dbReference>
<dbReference type="InParanoid" id="M4BF31"/>
<protein>
    <submittedName>
        <fullName evidence="1">Uncharacterized protein</fullName>
    </submittedName>
</protein>
<evidence type="ECO:0000313" key="2">
    <source>
        <dbReference type="Proteomes" id="UP000011713"/>
    </source>
</evidence>
<dbReference type="VEuPathDB" id="FungiDB:HpaG804899"/>
<evidence type="ECO:0000313" key="1">
    <source>
        <dbReference type="EnsemblProtists" id="HpaP804899"/>
    </source>
</evidence>
<name>M4BF31_HYAAE</name>
<reference evidence="1" key="2">
    <citation type="submission" date="2015-06" db="UniProtKB">
        <authorList>
            <consortium name="EnsemblProtists"/>
        </authorList>
    </citation>
    <scope>IDENTIFICATION</scope>
    <source>
        <strain evidence="1">Emoy2</strain>
    </source>
</reference>
<dbReference type="Proteomes" id="UP000011713">
    <property type="component" value="Unassembled WGS sequence"/>
</dbReference>
<organism evidence="1 2">
    <name type="scientific">Hyaloperonospora arabidopsidis (strain Emoy2)</name>
    <name type="common">Downy mildew agent</name>
    <name type="synonym">Peronospora arabidopsidis</name>
    <dbReference type="NCBI Taxonomy" id="559515"/>
    <lineage>
        <taxon>Eukaryota</taxon>
        <taxon>Sar</taxon>
        <taxon>Stramenopiles</taxon>
        <taxon>Oomycota</taxon>
        <taxon>Peronosporomycetes</taxon>
        <taxon>Peronosporales</taxon>
        <taxon>Peronosporaceae</taxon>
        <taxon>Hyaloperonospora</taxon>
    </lineage>
</organism>
<accession>M4BF31</accession>
<dbReference type="AlphaFoldDB" id="M4BF31"/>
<reference evidence="2" key="1">
    <citation type="journal article" date="2010" name="Science">
        <title>Signatures of adaptation to obligate biotrophy in the Hyaloperonospora arabidopsidis genome.</title>
        <authorList>
            <person name="Baxter L."/>
            <person name="Tripathy S."/>
            <person name="Ishaque N."/>
            <person name="Boot N."/>
            <person name="Cabral A."/>
            <person name="Kemen E."/>
            <person name="Thines M."/>
            <person name="Ah-Fong A."/>
            <person name="Anderson R."/>
            <person name="Badejoko W."/>
            <person name="Bittner-Eddy P."/>
            <person name="Boore J.L."/>
            <person name="Chibucos M.C."/>
            <person name="Coates M."/>
            <person name="Dehal P."/>
            <person name="Delehaunty K."/>
            <person name="Dong S."/>
            <person name="Downton P."/>
            <person name="Dumas B."/>
            <person name="Fabro G."/>
            <person name="Fronick C."/>
            <person name="Fuerstenberg S.I."/>
            <person name="Fulton L."/>
            <person name="Gaulin E."/>
            <person name="Govers F."/>
            <person name="Hughes L."/>
            <person name="Humphray S."/>
            <person name="Jiang R.H."/>
            <person name="Judelson H."/>
            <person name="Kamoun S."/>
            <person name="Kyung K."/>
            <person name="Meijer H."/>
            <person name="Minx P."/>
            <person name="Morris P."/>
            <person name="Nelson J."/>
            <person name="Phuntumart V."/>
            <person name="Qutob D."/>
            <person name="Rehmany A."/>
            <person name="Rougon-Cardoso A."/>
            <person name="Ryden P."/>
            <person name="Torto-Alalibo T."/>
            <person name="Studholme D."/>
            <person name="Wang Y."/>
            <person name="Win J."/>
            <person name="Wood J."/>
            <person name="Clifton S.W."/>
            <person name="Rogers J."/>
            <person name="Van den Ackerveken G."/>
            <person name="Jones J.D."/>
            <person name="McDowell J.M."/>
            <person name="Beynon J."/>
            <person name="Tyler B.M."/>
        </authorList>
    </citation>
    <scope>NUCLEOTIDE SEQUENCE [LARGE SCALE GENOMIC DNA]</scope>
    <source>
        <strain evidence="2">Emoy2</strain>
    </source>
</reference>